<dbReference type="InterPro" id="IPR002173">
    <property type="entry name" value="Carboh/pur_kinase_PfkB_CS"/>
</dbReference>
<dbReference type="PANTHER" id="PTHR46566:SF2">
    <property type="entry name" value="ATP-DEPENDENT 6-PHOSPHOFRUCTOKINASE ISOZYME 2"/>
    <property type="match status" value="1"/>
</dbReference>
<dbReference type="PIRSF" id="PIRSF000535">
    <property type="entry name" value="1PFK/6PFK/LacC"/>
    <property type="match status" value="1"/>
</dbReference>
<dbReference type="NCBIfam" id="TIGR03168">
    <property type="entry name" value="1-PFK"/>
    <property type="match status" value="1"/>
</dbReference>
<evidence type="ECO:0000256" key="2">
    <source>
        <dbReference type="ARBA" id="ARBA00022679"/>
    </source>
</evidence>
<organism evidence="8 9">
    <name type="scientific">Thalassococcus arenae</name>
    <dbReference type="NCBI Taxonomy" id="2851652"/>
    <lineage>
        <taxon>Bacteria</taxon>
        <taxon>Pseudomonadati</taxon>
        <taxon>Pseudomonadota</taxon>
        <taxon>Alphaproteobacteria</taxon>
        <taxon>Rhodobacterales</taxon>
        <taxon>Roseobacteraceae</taxon>
        <taxon>Thalassococcus</taxon>
    </lineage>
</organism>
<dbReference type="Pfam" id="PF00294">
    <property type="entry name" value="PfkB"/>
    <property type="match status" value="1"/>
</dbReference>
<evidence type="ECO:0000256" key="4">
    <source>
        <dbReference type="ARBA" id="ARBA00022777"/>
    </source>
</evidence>
<evidence type="ECO:0000256" key="5">
    <source>
        <dbReference type="ARBA" id="ARBA00022840"/>
    </source>
</evidence>
<evidence type="ECO:0000259" key="7">
    <source>
        <dbReference type="Pfam" id="PF00294"/>
    </source>
</evidence>
<sequence>MTEILTITLNPALDLSTSAPQVVPGPKLRCAAPVVEPGGGGINVSRVVHILGGASRCLVALGGKTGERLGALLGAAGLDVVAMPAPGETRQSLAVTDDGSGAQYRFVLPGPRWGEGDVAAALQLAQDTATANAIVVVSGSAPPGVPVDFTARLTAALTPQGARVIADTSGAALAHLAEGGRAAMPEILRMDSEEAEGLAGRALPERRDSADFAASLVARGAARQVIVARGADGSVLASGDGHWHVLAADVPVRSKIGAGDSFVGAFTFALARGDTPDRALAWGQAAASATVTTEGTQLCPRALVQELLPACPVTPL</sequence>
<gene>
    <name evidence="8" type="ORF">KUH32_05910</name>
</gene>
<name>A0ABS6N5K0_9RHOB</name>
<keyword evidence="2 6" id="KW-0808">Transferase</keyword>
<accession>A0ABS6N5K0</accession>
<dbReference type="InterPro" id="IPR017583">
    <property type="entry name" value="Tagatose/fructose_Pkinase"/>
</dbReference>
<evidence type="ECO:0000313" key="9">
    <source>
        <dbReference type="Proteomes" id="UP001166293"/>
    </source>
</evidence>
<keyword evidence="9" id="KW-1185">Reference proteome</keyword>
<keyword evidence="3" id="KW-0547">Nucleotide-binding</keyword>
<dbReference type="InterPro" id="IPR011611">
    <property type="entry name" value="PfkB_dom"/>
</dbReference>
<reference evidence="8" key="1">
    <citation type="submission" date="2021-06" db="EMBL/GenBank/DDBJ databases">
        <title>Thalassococcus sp. CAU 1522 isolated from sea sand, Republic of Korea.</title>
        <authorList>
            <person name="Kim W."/>
        </authorList>
    </citation>
    <scope>NUCLEOTIDE SEQUENCE</scope>
    <source>
        <strain evidence="8">CAU 1522</strain>
    </source>
</reference>
<dbReference type="PROSITE" id="PS00583">
    <property type="entry name" value="PFKB_KINASES_1"/>
    <property type="match status" value="1"/>
</dbReference>
<dbReference type="EMBL" id="JAHRWL010000001">
    <property type="protein sequence ID" value="MBV2359298.1"/>
    <property type="molecule type" value="Genomic_DNA"/>
</dbReference>
<dbReference type="PANTHER" id="PTHR46566">
    <property type="entry name" value="1-PHOSPHOFRUCTOKINASE-RELATED"/>
    <property type="match status" value="1"/>
</dbReference>
<feature type="domain" description="Carbohydrate kinase PfkB" evidence="7">
    <location>
        <begin position="26"/>
        <end position="299"/>
    </location>
</feature>
<dbReference type="CDD" id="cd01164">
    <property type="entry name" value="FruK_PfkB_like"/>
    <property type="match status" value="1"/>
</dbReference>
<proteinExistence type="inferred from homology"/>
<dbReference type="RefSeq" id="WP_217777118.1">
    <property type="nucleotide sequence ID" value="NZ_JAHRWL010000001.1"/>
</dbReference>
<dbReference type="Proteomes" id="UP001166293">
    <property type="component" value="Unassembled WGS sequence"/>
</dbReference>
<comment type="caution">
    <text evidence="8">The sequence shown here is derived from an EMBL/GenBank/DDBJ whole genome shotgun (WGS) entry which is preliminary data.</text>
</comment>
<comment type="similarity">
    <text evidence="1 6">Belongs to the carbohydrate kinase PfkB family.</text>
</comment>
<keyword evidence="4" id="KW-0418">Kinase</keyword>
<protein>
    <recommendedName>
        <fullName evidence="6">Phosphofructokinase</fullName>
    </recommendedName>
</protein>
<evidence type="ECO:0000256" key="6">
    <source>
        <dbReference type="PIRNR" id="PIRNR000535"/>
    </source>
</evidence>
<evidence type="ECO:0000313" key="8">
    <source>
        <dbReference type="EMBL" id="MBV2359298.1"/>
    </source>
</evidence>
<keyword evidence="5" id="KW-0067">ATP-binding</keyword>
<evidence type="ECO:0000256" key="3">
    <source>
        <dbReference type="ARBA" id="ARBA00022741"/>
    </source>
</evidence>
<evidence type="ECO:0000256" key="1">
    <source>
        <dbReference type="ARBA" id="ARBA00010688"/>
    </source>
</evidence>